<evidence type="ECO:0000313" key="2">
    <source>
        <dbReference type="EMBL" id="MBI1682370.1"/>
    </source>
</evidence>
<evidence type="ECO:0000256" key="1">
    <source>
        <dbReference type="SAM" id="Phobius"/>
    </source>
</evidence>
<comment type="caution">
    <text evidence="2">The sequence shown here is derived from an EMBL/GenBank/DDBJ whole genome shotgun (WGS) entry which is preliminary data.</text>
</comment>
<dbReference type="RefSeq" id="WP_198574326.1">
    <property type="nucleotide sequence ID" value="NZ_JADWOX010000001.1"/>
</dbReference>
<reference evidence="2 3" key="1">
    <citation type="submission" date="2020-11" db="EMBL/GenBank/DDBJ databases">
        <title>genome sequence of strain KACC 18849.</title>
        <authorList>
            <person name="Gao J."/>
            <person name="Zhang X."/>
        </authorList>
    </citation>
    <scope>NUCLEOTIDE SEQUENCE [LARGE SCALE GENOMIC DNA]</scope>
    <source>
        <strain evidence="2 3">KACC 18849</strain>
    </source>
</reference>
<keyword evidence="1" id="KW-0472">Membrane</keyword>
<keyword evidence="1" id="KW-0812">Transmembrane</keyword>
<accession>A0ABS0SRW5</accession>
<keyword evidence="1" id="KW-1133">Transmembrane helix</keyword>
<proteinExistence type="predicted"/>
<protein>
    <submittedName>
        <fullName evidence="2">Uncharacterized protein</fullName>
    </submittedName>
</protein>
<keyword evidence="3" id="KW-1185">Reference proteome</keyword>
<name>A0ABS0SRW5_9CAUL</name>
<organism evidence="2 3">
    <name type="scientific">Caulobacter hibisci</name>
    <dbReference type="NCBI Taxonomy" id="2035993"/>
    <lineage>
        <taxon>Bacteria</taxon>
        <taxon>Pseudomonadati</taxon>
        <taxon>Pseudomonadota</taxon>
        <taxon>Alphaproteobacteria</taxon>
        <taxon>Caulobacterales</taxon>
        <taxon>Caulobacteraceae</taxon>
        <taxon>Caulobacter</taxon>
    </lineage>
</organism>
<sequence>MSLLSWAAGPVLPYLAGAAGAAILVTSTFGAVQTWRIGRLKYDLNVAAGKLDALQDAKDASERLRALEGQGATVSYDGLAAACAARLPIYVQAGRTLERITNAKPNPDGSRGMCDAQCVRELAGQAGPVGEAGTLPQ</sequence>
<feature type="transmembrane region" description="Helical" evidence="1">
    <location>
        <begin position="12"/>
        <end position="32"/>
    </location>
</feature>
<gene>
    <name evidence="2" type="ORF">I4Q42_01665</name>
</gene>
<dbReference type="EMBL" id="JADWOX010000001">
    <property type="protein sequence ID" value="MBI1682370.1"/>
    <property type="molecule type" value="Genomic_DNA"/>
</dbReference>
<dbReference type="Proteomes" id="UP000639859">
    <property type="component" value="Unassembled WGS sequence"/>
</dbReference>
<evidence type="ECO:0000313" key="3">
    <source>
        <dbReference type="Proteomes" id="UP000639859"/>
    </source>
</evidence>